<accession>A0ABQ3U8U2</accession>
<evidence type="ECO:0000313" key="3">
    <source>
        <dbReference type="Proteomes" id="UP001054854"/>
    </source>
</evidence>
<feature type="region of interest" description="Disordered" evidence="1">
    <location>
        <begin position="1"/>
        <end position="23"/>
    </location>
</feature>
<organism evidence="2 3">
    <name type="scientific">Streptomyces hygroscopicus</name>
    <dbReference type="NCBI Taxonomy" id="1912"/>
    <lineage>
        <taxon>Bacteria</taxon>
        <taxon>Bacillati</taxon>
        <taxon>Actinomycetota</taxon>
        <taxon>Actinomycetes</taxon>
        <taxon>Kitasatosporales</taxon>
        <taxon>Streptomycetaceae</taxon>
        <taxon>Streptomyces</taxon>
        <taxon>Streptomyces violaceusniger group</taxon>
    </lineage>
</organism>
<proteinExistence type="predicted"/>
<dbReference type="Proteomes" id="UP001054854">
    <property type="component" value="Unassembled WGS sequence"/>
</dbReference>
<protein>
    <submittedName>
        <fullName evidence="2">Uncharacterized protein</fullName>
    </submittedName>
</protein>
<feature type="compositionally biased region" description="Basic and acidic residues" evidence="1">
    <location>
        <begin position="62"/>
        <end position="72"/>
    </location>
</feature>
<comment type="caution">
    <text evidence="2">The sequence shown here is derived from an EMBL/GenBank/DDBJ whole genome shotgun (WGS) entry which is preliminary data.</text>
</comment>
<dbReference type="EMBL" id="BNEK01000005">
    <property type="protein sequence ID" value="GHJ32021.1"/>
    <property type="molecule type" value="Genomic_DNA"/>
</dbReference>
<name>A0ABQ3U8U2_STRHY</name>
<reference evidence="2" key="1">
    <citation type="submission" date="2024-05" db="EMBL/GenBank/DDBJ databases">
        <title>Whole genome shotgun sequence of Streptomyces hygroscopicus NBRC 113678.</title>
        <authorList>
            <person name="Komaki H."/>
            <person name="Tamura T."/>
        </authorList>
    </citation>
    <scope>NUCLEOTIDE SEQUENCE</scope>
    <source>
        <strain evidence="2">N11-34</strain>
    </source>
</reference>
<sequence>MTKRQGKPCRSRAKDGGPTANDPACREAVGAVIDGIGATGRVTAVASPRRCRTRTTGTGRPVSDRDGPWLRS</sequence>
<gene>
    <name evidence="2" type="ORF">TPA0910_64540</name>
</gene>
<evidence type="ECO:0000313" key="2">
    <source>
        <dbReference type="EMBL" id="GHJ32021.1"/>
    </source>
</evidence>
<feature type="region of interest" description="Disordered" evidence="1">
    <location>
        <begin position="47"/>
        <end position="72"/>
    </location>
</feature>
<keyword evidence="3" id="KW-1185">Reference proteome</keyword>
<feature type="compositionally biased region" description="Basic residues" evidence="1">
    <location>
        <begin position="1"/>
        <end position="11"/>
    </location>
</feature>
<evidence type="ECO:0000256" key="1">
    <source>
        <dbReference type="SAM" id="MobiDB-lite"/>
    </source>
</evidence>